<reference evidence="2 4" key="1">
    <citation type="submission" date="2016-01" db="EMBL/GenBank/DDBJ databases">
        <title>Biosynthesis of antibiotic leucinostatins and their inhibition on Phytophthora in bio-control Purpureocillium lilacinum.</title>
        <authorList>
            <person name="Wang G."/>
            <person name="Liu Z."/>
            <person name="Lin R."/>
            <person name="Li E."/>
            <person name="Mao Z."/>
            <person name="Ling J."/>
            <person name="Yin W."/>
            <person name="Xie B."/>
        </authorList>
    </citation>
    <scope>NUCLEOTIDE SEQUENCE [LARGE SCALE GENOMIC DNA]</scope>
    <source>
        <strain evidence="2">PLBJ-1</strain>
        <strain evidence="3">PLFJ-1</strain>
    </source>
</reference>
<feature type="transmembrane region" description="Helical" evidence="1">
    <location>
        <begin position="33"/>
        <end position="54"/>
    </location>
</feature>
<protein>
    <submittedName>
        <fullName evidence="2">Uncharacterized protein</fullName>
    </submittedName>
</protein>
<evidence type="ECO:0000313" key="4">
    <source>
        <dbReference type="Proteomes" id="UP000078240"/>
    </source>
</evidence>
<keyword evidence="1" id="KW-0812">Transmembrane</keyword>
<keyword evidence="1" id="KW-0472">Membrane</keyword>
<evidence type="ECO:0000256" key="1">
    <source>
        <dbReference type="SAM" id="Phobius"/>
    </source>
</evidence>
<keyword evidence="1" id="KW-1133">Transmembrane helix</keyword>
<organism evidence="2 4">
    <name type="scientific">Purpureocillium lilacinum</name>
    <name type="common">Paecilomyces lilacinus</name>
    <dbReference type="NCBI Taxonomy" id="33203"/>
    <lineage>
        <taxon>Eukaryota</taxon>
        <taxon>Fungi</taxon>
        <taxon>Dikarya</taxon>
        <taxon>Ascomycota</taxon>
        <taxon>Pezizomycotina</taxon>
        <taxon>Sordariomycetes</taxon>
        <taxon>Hypocreomycetidae</taxon>
        <taxon>Hypocreales</taxon>
        <taxon>Ophiocordycipitaceae</taxon>
        <taxon>Purpureocillium</taxon>
    </lineage>
</organism>
<dbReference type="Proteomes" id="UP000078340">
    <property type="component" value="Unassembled WGS sequence"/>
</dbReference>
<dbReference type="Proteomes" id="UP000078240">
    <property type="component" value="Unassembled WGS sequence"/>
</dbReference>
<dbReference type="EMBL" id="LSBH01000004">
    <property type="protein sequence ID" value="OAQ79925.1"/>
    <property type="molecule type" value="Genomic_DNA"/>
</dbReference>
<proteinExistence type="predicted"/>
<comment type="caution">
    <text evidence="2">The sequence shown here is derived from an EMBL/GenBank/DDBJ whole genome shotgun (WGS) entry which is preliminary data.</text>
</comment>
<sequence length="71" mass="7281">MEITKAAGVAGAHMAGGAARITPDDLSARCGLILRWASVMAGGLGSGQLLMLVVDTGKRRRFSVASLVKVL</sequence>
<evidence type="ECO:0000313" key="2">
    <source>
        <dbReference type="EMBL" id="OAQ79925.1"/>
    </source>
</evidence>
<dbReference type="AlphaFoldDB" id="A0A179GPU3"/>
<name>A0A179GPU3_PURLI</name>
<accession>A0A179GPU3</accession>
<dbReference type="EMBL" id="LSBI01000006">
    <property type="protein sequence ID" value="OAQ88673.1"/>
    <property type="molecule type" value="Genomic_DNA"/>
</dbReference>
<gene>
    <name evidence="2" type="ORF">VFPBJ_05510</name>
    <name evidence="3" type="ORF">VFPFJ_07138</name>
</gene>
<evidence type="ECO:0000313" key="3">
    <source>
        <dbReference type="EMBL" id="OAQ88673.1"/>
    </source>
</evidence>